<feature type="transmembrane region" description="Helical" evidence="6">
    <location>
        <begin position="286"/>
        <end position="308"/>
    </location>
</feature>
<feature type="transmembrane region" description="Helical" evidence="6">
    <location>
        <begin position="743"/>
        <end position="760"/>
    </location>
</feature>
<feature type="transmembrane region" description="Helical" evidence="6">
    <location>
        <begin position="339"/>
        <end position="360"/>
    </location>
</feature>
<evidence type="ECO:0000256" key="3">
    <source>
        <dbReference type="ARBA" id="ARBA00022692"/>
    </source>
</evidence>
<keyword evidence="4 6" id="KW-1133">Transmembrane helix</keyword>
<reference evidence="9 10" key="1">
    <citation type="submission" date="2018-04" db="EMBL/GenBank/DDBJ databases">
        <title>Genome sequencing of Flavobacterium sp. HYN0059.</title>
        <authorList>
            <person name="Yi H."/>
            <person name="Baek C."/>
        </authorList>
    </citation>
    <scope>NUCLEOTIDE SEQUENCE [LARGE SCALE GENOMIC DNA]</scope>
    <source>
        <strain evidence="9 10">HYN0059</strain>
    </source>
</reference>
<evidence type="ECO:0000313" key="9">
    <source>
        <dbReference type="EMBL" id="AWH84677.1"/>
    </source>
</evidence>
<comment type="subcellular location">
    <subcellularLocation>
        <location evidence="1">Cell membrane</location>
        <topology evidence="1">Multi-pass membrane protein</topology>
    </subcellularLocation>
</comment>
<sequence length="814" mass="92073">MLKNWIKIFLYQVKNNKLFTALNILGLSIGIAGIIFAILYRNDEEGYNAWNPEKDNVFQVINDLGGNNVWATNISQTGNLLKTTSDHVTDYCYIEDWYAQENITYKGKNYFTEKITDAQPSFFNFFPFEFIKGSAKNAIGPNAMAISEKTAKAIFGDEDPIGKEVTCTQTVYVIKGVYRIPGKSSFSPEVVTGKMDSKLERDKDQWGNFSHALLLKLKNPEDKDKVAQQVQNIYFEYRTKKYAKDMGITPEQHQKIYGKTKVVLEPLSGLRLHSLTSGTPEGMGNYQFLMIMVGLSVLILILSVVNYVNLATAGAIKRAKEVGVRKILGASKANVIKQFVFETVITAIIAILLALVIVELSLPYYNEFLGKELVIHGMQFYTQLVAIFVVVIIVAGIFPAVYVSNFETLKVLKGNFGRSKSGIWLRNGMLVLQFAIASFFITGSYIVYSQVHAMSTKDLGFKGDQILEVNYASEDNFENFTEAEFFASLKKAGHRYEMIKQELSKVKGVKGVSLGSFSFGGGANSSSGYMYKKLNIQGKNMLMDFNTLDMLGVKLKEGRNISPNFASDTVTSILINETAARMLKEKDILGKVVDWNDKKFTIIGIVKDFHVDGPQTEIPPMTFFHYKTVDWMLLNVSQLFVKIDPEQTEEAIAGIEKFWKSHVDSQNPFRYEFANKNFARTYENYVKQKNLFSLLNIVVILIALFGLFALASYSIQRRMKEIAIRKTLGAETSVLLRELSKQYVLFCLAGFVITIFPAYFLLNMWLENFAYRIDITVEPFLIGFVALLLLTLMVVLSRAYQATRIDVLKYLKYE</sequence>
<keyword evidence="10" id="KW-1185">Reference proteome</keyword>
<feature type="domain" description="ABC3 transporter permease C-terminal" evidence="7">
    <location>
        <begin position="695"/>
        <end position="806"/>
    </location>
</feature>
<feature type="transmembrane region" description="Helical" evidence="6">
    <location>
        <begin position="21"/>
        <end position="40"/>
    </location>
</feature>
<protein>
    <submittedName>
        <fullName evidence="9">Multidrug ABC transporter substrate-binding protein</fullName>
    </submittedName>
</protein>
<organism evidence="9 10">
    <name type="scientific">Flavobacterium album</name>
    <dbReference type="NCBI Taxonomy" id="2175091"/>
    <lineage>
        <taxon>Bacteria</taxon>
        <taxon>Pseudomonadati</taxon>
        <taxon>Bacteroidota</taxon>
        <taxon>Flavobacteriia</taxon>
        <taxon>Flavobacteriales</taxon>
        <taxon>Flavobacteriaceae</taxon>
        <taxon>Flavobacterium</taxon>
    </lineage>
</organism>
<dbReference type="AlphaFoldDB" id="A0A2S1QW80"/>
<dbReference type="RefSeq" id="WP_108777383.1">
    <property type="nucleotide sequence ID" value="NZ_CP029186.1"/>
</dbReference>
<dbReference type="KEGG" id="falb:HYN59_05870"/>
<feature type="transmembrane region" description="Helical" evidence="6">
    <location>
        <begin position="780"/>
        <end position="800"/>
    </location>
</feature>
<feature type="transmembrane region" description="Helical" evidence="6">
    <location>
        <begin position="424"/>
        <end position="448"/>
    </location>
</feature>
<dbReference type="PANTHER" id="PTHR30572:SF18">
    <property type="entry name" value="ABC-TYPE MACROLIDE FAMILY EXPORT SYSTEM PERMEASE COMPONENT 2"/>
    <property type="match status" value="1"/>
</dbReference>
<evidence type="ECO:0000256" key="4">
    <source>
        <dbReference type="ARBA" id="ARBA00022989"/>
    </source>
</evidence>
<dbReference type="PANTHER" id="PTHR30572">
    <property type="entry name" value="MEMBRANE COMPONENT OF TRANSPORTER-RELATED"/>
    <property type="match status" value="1"/>
</dbReference>
<dbReference type="EMBL" id="CP029186">
    <property type="protein sequence ID" value="AWH84677.1"/>
    <property type="molecule type" value="Genomic_DNA"/>
</dbReference>
<feature type="domain" description="MacB-like periplasmic core" evidence="8">
    <location>
        <begin position="464"/>
        <end position="655"/>
    </location>
</feature>
<keyword evidence="5 6" id="KW-0472">Membrane</keyword>
<evidence type="ECO:0000256" key="2">
    <source>
        <dbReference type="ARBA" id="ARBA00022475"/>
    </source>
</evidence>
<accession>A0A2S1QW80</accession>
<dbReference type="OrthoDB" id="8740261at2"/>
<keyword evidence="3 6" id="KW-0812">Transmembrane</keyword>
<evidence type="ECO:0000256" key="5">
    <source>
        <dbReference type="ARBA" id="ARBA00023136"/>
    </source>
</evidence>
<dbReference type="Pfam" id="PF02687">
    <property type="entry name" value="FtsX"/>
    <property type="match status" value="2"/>
</dbReference>
<dbReference type="InterPro" id="IPR003838">
    <property type="entry name" value="ABC3_permease_C"/>
</dbReference>
<dbReference type="Pfam" id="PF12704">
    <property type="entry name" value="MacB_PCD"/>
    <property type="match status" value="2"/>
</dbReference>
<feature type="transmembrane region" description="Helical" evidence="6">
    <location>
        <begin position="691"/>
        <end position="715"/>
    </location>
</feature>
<feature type="transmembrane region" description="Helical" evidence="6">
    <location>
        <begin position="380"/>
        <end position="403"/>
    </location>
</feature>
<evidence type="ECO:0000259" key="7">
    <source>
        <dbReference type="Pfam" id="PF02687"/>
    </source>
</evidence>
<name>A0A2S1QW80_9FLAO</name>
<feature type="domain" description="MacB-like periplasmic core" evidence="8">
    <location>
        <begin position="20"/>
        <end position="232"/>
    </location>
</feature>
<gene>
    <name evidence="9" type="ORF">HYN59_05870</name>
</gene>
<proteinExistence type="predicted"/>
<dbReference type="GO" id="GO:0022857">
    <property type="term" value="F:transmembrane transporter activity"/>
    <property type="evidence" value="ECO:0007669"/>
    <property type="project" value="TreeGrafter"/>
</dbReference>
<dbReference type="InterPro" id="IPR050250">
    <property type="entry name" value="Macrolide_Exporter_MacB"/>
</dbReference>
<evidence type="ECO:0000313" key="10">
    <source>
        <dbReference type="Proteomes" id="UP000244929"/>
    </source>
</evidence>
<dbReference type="Proteomes" id="UP000244929">
    <property type="component" value="Chromosome"/>
</dbReference>
<evidence type="ECO:0000259" key="8">
    <source>
        <dbReference type="Pfam" id="PF12704"/>
    </source>
</evidence>
<evidence type="ECO:0000256" key="1">
    <source>
        <dbReference type="ARBA" id="ARBA00004651"/>
    </source>
</evidence>
<dbReference type="InterPro" id="IPR025857">
    <property type="entry name" value="MacB_PCD"/>
</dbReference>
<keyword evidence="2" id="KW-1003">Cell membrane</keyword>
<feature type="domain" description="ABC3 transporter permease C-terminal" evidence="7">
    <location>
        <begin position="295"/>
        <end position="404"/>
    </location>
</feature>
<dbReference type="GO" id="GO:0005886">
    <property type="term" value="C:plasma membrane"/>
    <property type="evidence" value="ECO:0007669"/>
    <property type="project" value="UniProtKB-SubCell"/>
</dbReference>
<evidence type="ECO:0000256" key="6">
    <source>
        <dbReference type="SAM" id="Phobius"/>
    </source>
</evidence>